<evidence type="ECO:0000313" key="2">
    <source>
        <dbReference type="Proteomes" id="UP000075809"/>
    </source>
</evidence>
<evidence type="ECO:0000313" key="1">
    <source>
        <dbReference type="EMBL" id="KYQ51023.1"/>
    </source>
</evidence>
<name>A0A151WT63_9HYME</name>
<reference evidence="1 2" key="1">
    <citation type="submission" date="2015-09" db="EMBL/GenBank/DDBJ databases">
        <title>Trachymyrmex zeteki WGS genome.</title>
        <authorList>
            <person name="Nygaard S."/>
            <person name="Hu H."/>
            <person name="Boomsma J."/>
            <person name="Zhang G."/>
        </authorList>
    </citation>
    <scope>NUCLEOTIDE SEQUENCE [LARGE SCALE GENOMIC DNA]</scope>
    <source>
        <strain evidence="1">Tzet28-1</strain>
        <tissue evidence="1">Whole body</tissue>
    </source>
</reference>
<dbReference type="GO" id="GO:0004177">
    <property type="term" value="F:aminopeptidase activity"/>
    <property type="evidence" value="ECO:0007669"/>
    <property type="project" value="TreeGrafter"/>
</dbReference>
<dbReference type="AlphaFoldDB" id="A0A151WT63"/>
<dbReference type="InterPro" id="IPR027268">
    <property type="entry name" value="Peptidase_M4/M1_CTD_sf"/>
</dbReference>
<dbReference type="GO" id="GO:0005829">
    <property type="term" value="C:cytosol"/>
    <property type="evidence" value="ECO:0007669"/>
    <property type="project" value="TreeGrafter"/>
</dbReference>
<dbReference type="SUPFAM" id="SSF55486">
    <property type="entry name" value="Metalloproteases ('zincins'), catalytic domain"/>
    <property type="match status" value="1"/>
</dbReference>
<dbReference type="PANTHER" id="PTHR45726">
    <property type="entry name" value="LEUKOTRIENE A-4 HYDROLASE"/>
    <property type="match status" value="1"/>
</dbReference>
<dbReference type="GO" id="GO:0004301">
    <property type="term" value="F:epoxide hydrolase activity"/>
    <property type="evidence" value="ECO:0007669"/>
    <property type="project" value="TreeGrafter"/>
</dbReference>
<organism evidence="1 2">
    <name type="scientific">Mycetomoellerius zeteki</name>
    <dbReference type="NCBI Taxonomy" id="64791"/>
    <lineage>
        <taxon>Eukaryota</taxon>
        <taxon>Metazoa</taxon>
        <taxon>Ecdysozoa</taxon>
        <taxon>Arthropoda</taxon>
        <taxon>Hexapoda</taxon>
        <taxon>Insecta</taxon>
        <taxon>Pterygota</taxon>
        <taxon>Neoptera</taxon>
        <taxon>Endopterygota</taxon>
        <taxon>Hymenoptera</taxon>
        <taxon>Apocrita</taxon>
        <taxon>Aculeata</taxon>
        <taxon>Formicoidea</taxon>
        <taxon>Formicidae</taxon>
        <taxon>Myrmicinae</taxon>
        <taxon>Mycetomoellerius</taxon>
    </lineage>
</organism>
<dbReference type="InterPro" id="IPR034015">
    <property type="entry name" value="M1_LTA4H"/>
</dbReference>
<dbReference type="GO" id="GO:0043171">
    <property type="term" value="P:peptide catabolic process"/>
    <property type="evidence" value="ECO:0007669"/>
    <property type="project" value="TreeGrafter"/>
</dbReference>
<dbReference type="EMBL" id="KQ982762">
    <property type="protein sequence ID" value="KYQ51023.1"/>
    <property type="molecule type" value="Genomic_DNA"/>
</dbReference>
<dbReference type="PANTHER" id="PTHR45726:SF3">
    <property type="entry name" value="LEUKOTRIENE A-4 HYDROLASE"/>
    <property type="match status" value="1"/>
</dbReference>
<gene>
    <name evidence="1" type="ORF">ALC60_09819</name>
</gene>
<dbReference type="Proteomes" id="UP000075809">
    <property type="component" value="Unassembled WGS sequence"/>
</dbReference>
<keyword evidence="1" id="KW-0378">Hydrolase</keyword>
<proteinExistence type="predicted"/>
<sequence>QKLIPNSTDNLPKDIIKYVPYERRCLLLNYLQHSLSGPTVFESYLRSYIEEFKFRSVNTENWIKHLYRYFWTKEEILRSINWGMWFDGLDLSFVFHYYPVMNVIECHLLAEQFIVAETIMEKLVCVIHKLICSNDIKREEFFAYLYASSACSLFRDLYNELIDDLVISYFKANNSKMLPETVGELASILNINLNINE</sequence>
<protein>
    <submittedName>
        <fullName evidence="1">Leukotriene A-4 hydrolase</fullName>
    </submittedName>
</protein>
<feature type="non-terminal residue" evidence="1">
    <location>
        <position position="1"/>
    </location>
</feature>
<keyword evidence="2" id="KW-1185">Reference proteome</keyword>
<dbReference type="STRING" id="64791.A0A151WT63"/>
<dbReference type="Gene3D" id="1.10.390.10">
    <property type="entry name" value="Neutral Protease Domain 2"/>
    <property type="match status" value="1"/>
</dbReference>
<accession>A0A151WT63</accession>